<reference evidence="1" key="2">
    <citation type="journal article" date="2023" name="Science">
        <title>Genomic signatures of disease resistance in endangered staghorn corals.</title>
        <authorList>
            <person name="Vollmer S.V."/>
            <person name="Selwyn J.D."/>
            <person name="Despard B.A."/>
            <person name="Roesel C.L."/>
        </authorList>
    </citation>
    <scope>NUCLEOTIDE SEQUENCE</scope>
    <source>
        <strain evidence="1">K2</strain>
    </source>
</reference>
<dbReference type="AlphaFoldDB" id="A0AAD9V2P3"/>
<reference evidence="1" key="1">
    <citation type="journal article" date="2023" name="G3 (Bethesda)">
        <title>Whole genome assembly and annotation of the endangered Caribbean coral Acropora cervicornis.</title>
        <authorList>
            <person name="Selwyn J.D."/>
            <person name="Vollmer S.V."/>
        </authorList>
    </citation>
    <scope>NUCLEOTIDE SEQUENCE</scope>
    <source>
        <strain evidence="1">K2</strain>
    </source>
</reference>
<dbReference type="Proteomes" id="UP001249851">
    <property type="component" value="Unassembled WGS sequence"/>
</dbReference>
<evidence type="ECO:0000313" key="2">
    <source>
        <dbReference type="Proteomes" id="UP001249851"/>
    </source>
</evidence>
<accession>A0AAD9V2P3</accession>
<sequence length="96" mass="11044">MDKLIASYKTGKYLQGVFGKAVKDFNNSEEALKQAVGMKYQNYLSRRKFKLVCKTQSSVYDAKQEVWLPRNLKCINTHISLPKIVSDLNVDHFVKS</sequence>
<proteinExistence type="predicted"/>
<organism evidence="1 2">
    <name type="scientific">Acropora cervicornis</name>
    <name type="common">Staghorn coral</name>
    <dbReference type="NCBI Taxonomy" id="6130"/>
    <lineage>
        <taxon>Eukaryota</taxon>
        <taxon>Metazoa</taxon>
        <taxon>Cnidaria</taxon>
        <taxon>Anthozoa</taxon>
        <taxon>Hexacorallia</taxon>
        <taxon>Scleractinia</taxon>
        <taxon>Astrocoeniina</taxon>
        <taxon>Acroporidae</taxon>
        <taxon>Acropora</taxon>
    </lineage>
</organism>
<protein>
    <submittedName>
        <fullName evidence="1">Uncharacterized protein</fullName>
    </submittedName>
</protein>
<evidence type="ECO:0000313" key="1">
    <source>
        <dbReference type="EMBL" id="KAK2559069.1"/>
    </source>
</evidence>
<keyword evidence="2" id="KW-1185">Reference proteome</keyword>
<name>A0AAD9V2P3_ACRCE</name>
<dbReference type="EMBL" id="JARQWQ010000042">
    <property type="protein sequence ID" value="KAK2559069.1"/>
    <property type="molecule type" value="Genomic_DNA"/>
</dbReference>
<comment type="caution">
    <text evidence="1">The sequence shown here is derived from an EMBL/GenBank/DDBJ whole genome shotgun (WGS) entry which is preliminary data.</text>
</comment>
<gene>
    <name evidence="1" type="ORF">P5673_018714</name>
</gene>